<evidence type="ECO:0000256" key="7">
    <source>
        <dbReference type="ARBA" id="ARBA00022692"/>
    </source>
</evidence>
<dbReference type="PROSITE" id="PS50110">
    <property type="entry name" value="RESPONSE_REGULATORY"/>
    <property type="match status" value="1"/>
</dbReference>
<dbReference type="Pfam" id="PF00497">
    <property type="entry name" value="SBP_bac_3"/>
    <property type="match status" value="1"/>
</dbReference>
<keyword evidence="4" id="KW-1003">Cell membrane</keyword>
<evidence type="ECO:0000256" key="17">
    <source>
        <dbReference type="PROSITE-ProRule" id="PRU00169"/>
    </source>
</evidence>
<dbReference type="CDD" id="cd01007">
    <property type="entry name" value="PBP2_BvgS_HisK_like"/>
    <property type="match status" value="2"/>
</dbReference>
<dbReference type="PANTHER" id="PTHR45339:SF1">
    <property type="entry name" value="HYBRID SIGNAL TRANSDUCTION HISTIDINE KINASE J"/>
    <property type="match status" value="1"/>
</dbReference>
<keyword evidence="14" id="KW-0472">Membrane</keyword>
<evidence type="ECO:0000256" key="2">
    <source>
        <dbReference type="ARBA" id="ARBA00004651"/>
    </source>
</evidence>
<gene>
    <name evidence="21" type="ORF">KP803_09635</name>
</gene>
<dbReference type="GO" id="GO:0005524">
    <property type="term" value="F:ATP binding"/>
    <property type="evidence" value="ECO:0007669"/>
    <property type="project" value="UniProtKB-KW"/>
</dbReference>
<dbReference type="SUPFAM" id="SSF47226">
    <property type="entry name" value="Histidine-containing phosphotransfer domain, HPT domain"/>
    <property type="match status" value="1"/>
</dbReference>
<feature type="domain" description="Response regulatory" evidence="19">
    <location>
        <begin position="1316"/>
        <end position="1430"/>
    </location>
</feature>
<dbReference type="Gene3D" id="1.20.120.160">
    <property type="entry name" value="HPT domain"/>
    <property type="match status" value="1"/>
</dbReference>
<dbReference type="EMBL" id="JAJHVV010000005">
    <property type="protein sequence ID" value="MCK6263531.1"/>
    <property type="molecule type" value="Genomic_DNA"/>
</dbReference>
<dbReference type="EC" id="2.7.13.3" evidence="3"/>
<evidence type="ECO:0000259" key="20">
    <source>
        <dbReference type="PROSITE" id="PS50894"/>
    </source>
</evidence>
<dbReference type="InterPro" id="IPR003661">
    <property type="entry name" value="HisK_dim/P_dom"/>
</dbReference>
<keyword evidence="11" id="KW-0067">ATP-binding</keyword>
<dbReference type="InterPro" id="IPR004358">
    <property type="entry name" value="Sig_transdc_His_kin-like_C"/>
</dbReference>
<dbReference type="GO" id="GO:0016787">
    <property type="term" value="F:hydrolase activity"/>
    <property type="evidence" value="ECO:0007669"/>
    <property type="project" value="UniProtKB-KW"/>
</dbReference>
<evidence type="ECO:0000256" key="4">
    <source>
        <dbReference type="ARBA" id="ARBA00022475"/>
    </source>
</evidence>
<evidence type="ECO:0000313" key="21">
    <source>
        <dbReference type="EMBL" id="MCK6263531.1"/>
    </source>
</evidence>
<evidence type="ECO:0000256" key="8">
    <source>
        <dbReference type="ARBA" id="ARBA00022741"/>
    </source>
</evidence>
<evidence type="ECO:0000256" key="6">
    <source>
        <dbReference type="ARBA" id="ARBA00022679"/>
    </source>
</evidence>
<evidence type="ECO:0000256" key="11">
    <source>
        <dbReference type="ARBA" id="ARBA00022840"/>
    </source>
</evidence>
<dbReference type="Gene3D" id="3.40.50.2300">
    <property type="match status" value="1"/>
</dbReference>
<dbReference type="PROSITE" id="PS50894">
    <property type="entry name" value="HPT"/>
    <property type="match status" value="1"/>
</dbReference>
<dbReference type="SUPFAM" id="SSF47384">
    <property type="entry name" value="Homodimeric domain of signal transducing histidine kinase"/>
    <property type="match status" value="1"/>
</dbReference>
<dbReference type="Gene3D" id="3.40.190.10">
    <property type="entry name" value="Periplasmic binding protein-like II"/>
    <property type="match status" value="6"/>
</dbReference>
<dbReference type="Gene3D" id="1.10.287.130">
    <property type="match status" value="1"/>
</dbReference>
<dbReference type="RefSeq" id="WP_248008613.1">
    <property type="nucleotide sequence ID" value="NZ_JAJHVV010000005.1"/>
</dbReference>
<dbReference type="CDD" id="cd00082">
    <property type="entry name" value="HisKA"/>
    <property type="match status" value="1"/>
</dbReference>
<evidence type="ECO:0000259" key="19">
    <source>
        <dbReference type="PROSITE" id="PS50110"/>
    </source>
</evidence>
<name>A0A9X1XJF0_9VIBR</name>
<dbReference type="InterPro" id="IPR036641">
    <property type="entry name" value="HPT_dom_sf"/>
</dbReference>
<keyword evidence="13" id="KW-0902">Two-component regulatory system</keyword>
<evidence type="ECO:0000256" key="9">
    <source>
        <dbReference type="ARBA" id="ARBA00022777"/>
    </source>
</evidence>
<dbReference type="PROSITE" id="PS50109">
    <property type="entry name" value="HIS_KIN"/>
    <property type="match status" value="1"/>
</dbReference>
<keyword evidence="8" id="KW-0547">Nucleotide-binding</keyword>
<dbReference type="CDD" id="cd17546">
    <property type="entry name" value="REC_hyHK_CKI1_RcsC-like"/>
    <property type="match status" value="1"/>
</dbReference>
<dbReference type="InterPro" id="IPR001638">
    <property type="entry name" value="Solute-binding_3/MltF_N"/>
</dbReference>
<feature type="domain" description="HPt" evidence="20">
    <location>
        <begin position="1463"/>
        <end position="1563"/>
    </location>
</feature>
<evidence type="ECO:0000256" key="12">
    <source>
        <dbReference type="ARBA" id="ARBA00022989"/>
    </source>
</evidence>
<dbReference type="GO" id="GO:0005886">
    <property type="term" value="C:plasma membrane"/>
    <property type="evidence" value="ECO:0007669"/>
    <property type="project" value="UniProtKB-SubCell"/>
</dbReference>
<evidence type="ECO:0000256" key="14">
    <source>
        <dbReference type="ARBA" id="ARBA00023136"/>
    </source>
</evidence>
<dbReference type="GO" id="GO:0000155">
    <property type="term" value="F:phosphorelay sensor kinase activity"/>
    <property type="evidence" value="ECO:0007669"/>
    <property type="project" value="InterPro"/>
</dbReference>
<keyword evidence="6" id="KW-0808">Transferase</keyword>
<comment type="subcellular location">
    <subcellularLocation>
        <location evidence="2">Cell membrane</location>
        <topology evidence="2">Multi-pass membrane protein</topology>
    </subcellularLocation>
</comment>
<comment type="catalytic activity">
    <reaction evidence="1">
        <text>ATP + protein L-histidine = ADP + protein N-phospho-L-histidine.</text>
        <dbReference type="EC" id="2.7.13.3"/>
    </reaction>
</comment>
<protein>
    <recommendedName>
        <fullName evidence="3">histidine kinase</fullName>
        <ecNumber evidence="3">2.7.13.3</ecNumber>
    </recommendedName>
</protein>
<dbReference type="Pfam" id="PF00072">
    <property type="entry name" value="Response_reg"/>
    <property type="match status" value="1"/>
</dbReference>
<evidence type="ECO:0000259" key="18">
    <source>
        <dbReference type="PROSITE" id="PS50109"/>
    </source>
</evidence>
<dbReference type="InterPro" id="IPR008207">
    <property type="entry name" value="Sig_transdc_His_kin_Hpt_dom"/>
</dbReference>
<dbReference type="SMART" id="SM00448">
    <property type="entry name" value="REC"/>
    <property type="match status" value="1"/>
</dbReference>
<evidence type="ECO:0000256" key="13">
    <source>
        <dbReference type="ARBA" id="ARBA00023012"/>
    </source>
</evidence>
<keyword evidence="12" id="KW-1133">Transmembrane helix</keyword>
<proteinExistence type="predicted"/>
<evidence type="ECO:0000256" key="15">
    <source>
        <dbReference type="ARBA" id="ARBA00023306"/>
    </source>
</evidence>
<keyword evidence="15" id="KW-0131">Cell cycle</keyword>
<dbReference type="PANTHER" id="PTHR45339">
    <property type="entry name" value="HYBRID SIGNAL TRANSDUCTION HISTIDINE KINASE J"/>
    <property type="match status" value="1"/>
</dbReference>
<dbReference type="SMART" id="SM00388">
    <property type="entry name" value="HisKA"/>
    <property type="match status" value="1"/>
</dbReference>
<keyword evidence="7" id="KW-0812">Transmembrane</keyword>
<dbReference type="PRINTS" id="PR00344">
    <property type="entry name" value="BCTRLSENSOR"/>
</dbReference>
<evidence type="ECO:0000256" key="3">
    <source>
        <dbReference type="ARBA" id="ARBA00012438"/>
    </source>
</evidence>
<evidence type="ECO:0000256" key="5">
    <source>
        <dbReference type="ARBA" id="ARBA00022553"/>
    </source>
</evidence>
<dbReference type="Gene3D" id="3.30.450.20">
    <property type="entry name" value="PAS domain"/>
    <property type="match status" value="1"/>
</dbReference>
<dbReference type="InterPro" id="IPR003594">
    <property type="entry name" value="HATPase_dom"/>
</dbReference>
<reference evidence="21" key="1">
    <citation type="submission" date="2021-11" db="EMBL/GenBank/DDBJ databases">
        <title>Vibrio ZSDE26 sp. nov. and Vibrio ZSDZ34 sp. nov., isolated from coastal seawater in Qingdao.</title>
        <authorList>
            <person name="Zhang P."/>
        </authorList>
    </citation>
    <scope>NUCLEOTIDE SEQUENCE</scope>
    <source>
        <strain evidence="21">ZSDE26</strain>
    </source>
</reference>
<feature type="domain" description="Histidine kinase" evidence="18">
    <location>
        <begin position="1073"/>
        <end position="1294"/>
    </location>
</feature>
<evidence type="ECO:0000256" key="16">
    <source>
        <dbReference type="PROSITE-ProRule" id="PRU00110"/>
    </source>
</evidence>
<dbReference type="SUPFAM" id="SSF52172">
    <property type="entry name" value="CheY-like"/>
    <property type="match status" value="1"/>
</dbReference>
<keyword evidence="5 17" id="KW-0597">Phosphoprotein</keyword>
<dbReference type="SMART" id="SM00062">
    <property type="entry name" value="PBPb"/>
    <property type="match status" value="2"/>
</dbReference>
<organism evidence="21 22">
    <name type="scientific">Vibrio amylolyticus</name>
    <dbReference type="NCBI Taxonomy" id="2847292"/>
    <lineage>
        <taxon>Bacteria</taxon>
        <taxon>Pseudomonadati</taxon>
        <taxon>Pseudomonadota</taxon>
        <taxon>Gammaproteobacteria</taxon>
        <taxon>Vibrionales</taxon>
        <taxon>Vibrionaceae</taxon>
        <taxon>Vibrio</taxon>
    </lineage>
</organism>
<evidence type="ECO:0000313" key="22">
    <source>
        <dbReference type="Proteomes" id="UP001139559"/>
    </source>
</evidence>
<dbReference type="SUPFAM" id="SSF55785">
    <property type="entry name" value="PYP-like sensor domain (PAS domain)"/>
    <property type="match status" value="1"/>
</dbReference>
<comment type="caution">
    <text evidence="21">The sequence shown here is derived from an EMBL/GenBank/DDBJ whole genome shotgun (WGS) entry which is preliminary data.</text>
</comment>
<dbReference type="InterPro" id="IPR011006">
    <property type="entry name" value="CheY-like_superfamily"/>
</dbReference>
<dbReference type="Pfam" id="PF01627">
    <property type="entry name" value="Hpt"/>
    <property type="match status" value="1"/>
</dbReference>
<dbReference type="Pfam" id="PF02518">
    <property type="entry name" value="HATPase_c"/>
    <property type="match status" value="1"/>
</dbReference>
<dbReference type="InterPro" id="IPR005467">
    <property type="entry name" value="His_kinase_dom"/>
</dbReference>
<dbReference type="CDD" id="cd16922">
    <property type="entry name" value="HATPase_EvgS-ArcB-TorS-like"/>
    <property type="match status" value="1"/>
</dbReference>
<dbReference type="InterPro" id="IPR036097">
    <property type="entry name" value="HisK_dim/P_sf"/>
</dbReference>
<dbReference type="SMART" id="SM00387">
    <property type="entry name" value="HATPase_c"/>
    <property type="match status" value="1"/>
</dbReference>
<dbReference type="SUPFAM" id="SSF55874">
    <property type="entry name" value="ATPase domain of HSP90 chaperone/DNA topoisomerase II/histidine kinase"/>
    <property type="match status" value="1"/>
</dbReference>
<dbReference type="FunFam" id="1.10.287.130:FF:000038">
    <property type="entry name" value="Sensory transduction histidine kinase"/>
    <property type="match status" value="1"/>
</dbReference>
<keyword evidence="22" id="KW-1185">Reference proteome</keyword>
<feature type="modified residue" description="4-aspartylphosphate" evidence="17">
    <location>
        <position position="1365"/>
    </location>
</feature>
<keyword evidence="9" id="KW-0418">Kinase</keyword>
<dbReference type="InterPro" id="IPR001789">
    <property type="entry name" value="Sig_transdc_resp-reg_receiver"/>
</dbReference>
<dbReference type="CDD" id="cd00088">
    <property type="entry name" value="HPT"/>
    <property type="match status" value="1"/>
</dbReference>
<dbReference type="Gene3D" id="3.30.565.10">
    <property type="entry name" value="Histidine kinase-like ATPase, C-terminal domain"/>
    <property type="match status" value="1"/>
</dbReference>
<feature type="modified residue" description="Phosphohistidine" evidence="16">
    <location>
        <position position="1502"/>
    </location>
</feature>
<keyword evidence="10" id="KW-0378">Hydrolase</keyword>
<evidence type="ECO:0000256" key="1">
    <source>
        <dbReference type="ARBA" id="ARBA00000085"/>
    </source>
</evidence>
<sequence>MFGWRLFSFMNVGVVLSSFVLICAMLIGLMMPSNVKAKSTWDFSEQELTWLSKKRILRVVVLENNYPYMFKNRKGEADGIVPDFIQELADLGRLRVEYQFVNNWKSAHELLDKGNADIFPISFHKPANEDNYRYTNRYLPYQKQLITRTSASEIRSSNQLKGKVLAVVEGYDIANQLQRTFSDITLNIYSTREEAVRAVHQGEAFGIVSELVSTMALAQQLGLSNLKPNGMKPRWSESFAQITLPKNSNTLEGILNKSLKKMGFTIQNYILNKWLKSSPYRMKVNGGFDFGNPPYMYTDSPTVGLEYAYLQAVFNNMGLQIGESHRASFSTRKELIKVDPDIDFNSGIMEKQSGVHYYSDPLLKIEYVAISLKARELSLSFASVEGKSNVGSVLQEGDSPSRKAFNLFTQQYQPKSTTDLSSLKEGFKGLNDQSLDFIIVEKRVLDWHLAHESKLNSKTIEIHDTYLASFPIYVEFRNEDLRDRFNASLKSLSENKPAVRTLTKSHIDTDFRPQLQRADIIAEVMGMYLYNDDIEGLEAVAKVFDLSQDIAAMEIFANKTEQILFSVVSGDNGLETQYNFDASQYVSVTKDSIYSSDSGELKVGSVTFYFDLSKMDNSYAYLPSLEFFNHLSEKEQGYISRVYEENDLIGQILNLTPSELNWIKSNPVQRLAVDPSALPYDEINSDRQYVGIVSDFVKIIESKTGLSIHAADVSSWREAETLIAANEVTLISAAVENVNFLPSFKSSLALLSSPIAIASKSDASGMLLGDLTGWRVGVIRGASNTLKLVEHYPYIKWEMIESTEEGLQKVADNSLDATLDTVHVLNYLMSTHGYHDMKIIGRSNYIVSPTLHVSAEEPILQSIIDKAIRSIDQKERNEIVSKWSAPKYIDKTNYELIYLISGFSVLFILVSLAWNRRLKIQIQHTQKAQADAVHLQKQLFDVLNASPIAAAIVQNDKVVYTNERALEMFQIETDDVGEIDVESIYPDVDIRVQVYEELIENQTIIDKEIVLKNTRDEQFTALTSYYLIKNEGEAATLFWAYDITELKDLNVQLSQAMLEADSANQAKSDFLANMSHEIRTPMNAIIGMSYLALQEQQSTTAKHYVQKVHRSAEFLLSIINDILDFSKIEAGKLDIESAPFKLDAVVEGLNDITSVSAKDKPIKILLSVASETPNDLVGDAVRLFQILLNLMGNAIKFTPSGEVALNIALISRNGNKARLKFEVQDSGIGIDEKKQSELFSAFSQADASITRKYGGTGLGLNISQKLVNAMGGEISVVSELGKGSCFDFELDFLLNDTVAESENSDWKLVDGQKNLEVLLVEDNETNQDLALAFLSKLKVTAEIANNGLEAVNKAKQKRFDAILMDIQMPVMDGFSATTEIRHFDKETPIIAMSANLAEEVREKAKICGMTDFVDKPIALTDLAAKLGVLLNEGLLRVEGPPLAVISDTEVFNRSAGLRHCNEDLGLFNKLTTRFYDQISEIIPAFNTLIESKDNEGLIRYAHTLKSTSAAIGAIQVSQRFSSLENTQGNEIEDREHLLSALAPELNALTIQINHYLENEIQQAHEGARAKEPSELDSYRDENETFDKERVEQLIALIEAYDVEAKGLVSELLEHSSPNNQTLHTLAKQLEEYDFELALETAKQLPVS</sequence>
<dbReference type="InterPro" id="IPR036890">
    <property type="entry name" value="HATPase_C_sf"/>
</dbReference>
<dbReference type="SUPFAM" id="SSF53850">
    <property type="entry name" value="Periplasmic binding protein-like II"/>
    <property type="match status" value="3"/>
</dbReference>
<dbReference type="FunFam" id="3.30.565.10:FF:000010">
    <property type="entry name" value="Sensor histidine kinase RcsC"/>
    <property type="match status" value="1"/>
</dbReference>
<accession>A0A9X1XJF0</accession>
<dbReference type="InterPro" id="IPR035965">
    <property type="entry name" value="PAS-like_dom_sf"/>
</dbReference>
<dbReference type="Pfam" id="PF00512">
    <property type="entry name" value="HisKA"/>
    <property type="match status" value="1"/>
</dbReference>
<dbReference type="Proteomes" id="UP001139559">
    <property type="component" value="Unassembled WGS sequence"/>
</dbReference>
<evidence type="ECO:0000256" key="10">
    <source>
        <dbReference type="ARBA" id="ARBA00022801"/>
    </source>
</evidence>